<dbReference type="PATRIC" id="fig|698738.3.peg.3953"/>
<dbReference type="EMBL" id="FO203512">
    <property type="protein sequence ID" value="CCK77975.1"/>
    <property type="molecule type" value="Genomic_DNA"/>
</dbReference>
<organism evidence="2 3">
    <name type="scientific">Oleispira antarctica RB-8</name>
    <dbReference type="NCBI Taxonomy" id="698738"/>
    <lineage>
        <taxon>Bacteria</taxon>
        <taxon>Pseudomonadati</taxon>
        <taxon>Pseudomonadota</taxon>
        <taxon>Gammaproteobacteria</taxon>
        <taxon>Oceanospirillales</taxon>
        <taxon>Oceanospirillaceae</taxon>
        <taxon>Oleispira</taxon>
    </lineage>
</organism>
<dbReference type="OrthoDB" id="9795565at2"/>
<sequence>MINNLKIASIASYDASGISISELKTVNFFYGANGCGKTTLSNFLAYPDSGVYEHCSISWEGGRVLKTLVYNKRFREQNFGSGEVAGVFTLGEATTEDIQHINNKKRQVSDLRGVQVTQQATIGAQQARLDDLKEVFTNDCWAVYKQYEGDLKEALRGSINTKPNFRDRVLAEKQSNGSQLLTLDMLVSKSETLLGEQPIRIDTIPLIPAYENLVTLESSAIWQQVIVGKTDVDIAGLISKLDISDWVNQGRNYIQESEDCPFCQQPTIGDVFRGQIEEYFDESYEQDKVRVTAHQMAYLSLTSAVLDTLDRIEASEASKIDSKLDVDAFSAHLRALHSQISENTLKIQGKLEKTSQQVELTSTAPDIEALTVLIRQANDLITPHNQLVANFNNEVTALKQSAWRFMVEQLTAKITAHEQRANGLQRGIDSISSQISTRSTEISSLDAEIVDLGRNVTSVQPAVDEINRLLRAYGFTNFSIVPSPNVENYYSIQRENGELALETLSEGEITFITFLYFVQLTKGGNDEGSVTDDRVLVIDDPISSLDSNILYVVSTIVKDLIRFSKDGGNNIKQLFLLTHNVYFHKEASFINSRSNGDSHTGFWILRKNQNITSVTAYGISNPIESSYELLWREIKDWQRNSGITLQNSMRRVVEHYFKILGKLEDPTLVDQFETFEEQQICRSLISWINDGSHTIPDDLYVQTPDDSAERYLAVFKKVFEYTNNIGHYEMMMGDAA</sequence>
<dbReference type="InterPro" id="IPR026866">
    <property type="entry name" value="CR006_AAA"/>
</dbReference>
<keyword evidence="3" id="KW-1185">Reference proteome</keyword>
<name>R4YSQ6_OLEAN</name>
<accession>R4YSQ6</accession>
<dbReference type="STRING" id="698738.OLEAN_C37990"/>
<dbReference type="KEGG" id="oai:OLEAN_C37990"/>
<dbReference type="AlphaFoldDB" id="R4YSQ6"/>
<proteinExistence type="predicted"/>
<protein>
    <recommendedName>
        <fullName evidence="1">Protein CR006 P-loop domain-containing protein</fullName>
    </recommendedName>
</protein>
<gene>
    <name evidence="2" type="ORF">OLEAN_C37990</name>
</gene>
<dbReference type="SUPFAM" id="SSF52540">
    <property type="entry name" value="P-loop containing nucleoside triphosphate hydrolases"/>
    <property type="match status" value="1"/>
</dbReference>
<dbReference type="Gene3D" id="3.40.50.300">
    <property type="entry name" value="P-loop containing nucleotide triphosphate hydrolases"/>
    <property type="match status" value="2"/>
</dbReference>
<reference evidence="2 3" key="1">
    <citation type="journal article" date="2013" name="Nat. Commun.">
        <title>Genome sequence and functional genomic analysis of the oil-degrading bacterium Oleispira antarctica.</title>
        <authorList>
            <person name="Kube M."/>
            <person name="Chernikova T.N."/>
            <person name="Al-Ramahi Y."/>
            <person name="Beloqui A."/>
            <person name="Lopez-Cortez N."/>
            <person name="Guazzaroni M.E."/>
            <person name="Heipieper H.J."/>
            <person name="Klages S."/>
            <person name="Kotsyurbenko O.R."/>
            <person name="Langer I."/>
            <person name="Nechitaylo T.Y."/>
            <person name="Lunsdorf H."/>
            <person name="Fernandez M."/>
            <person name="Juarez S."/>
            <person name="Ciordia S."/>
            <person name="Singer A."/>
            <person name="Kagan O."/>
            <person name="Egorova O."/>
            <person name="Petit P.A."/>
            <person name="Stogios P."/>
            <person name="Kim Y."/>
            <person name="Tchigvintsev A."/>
            <person name="Flick R."/>
            <person name="Denaro R."/>
            <person name="Genovese M."/>
            <person name="Albar J.P."/>
            <person name="Reva O.N."/>
            <person name="Martinez-Gomariz M."/>
            <person name="Tran H."/>
            <person name="Ferrer M."/>
            <person name="Savchenko A."/>
            <person name="Yakunin A.F."/>
            <person name="Yakimov M.M."/>
            <person name="Golyshina O.V."/>
            <person name="Reinhardt R."/>
            <person name="Golyshin P.N."/>
        </authorList>
    </citation>
    <scope>NUCLEOTIDE SEQUENCE [LARGE SCALE GENOMIC DNA]</scope>
</reference>
<feature type="domain" description="Protein CR006 P-loop" evidence="1">
    <location>
        <begin position="10"/>
        <end position="720"/>
    </location>
</feature>
<evidence type="ECO:0000259" key="1">
    <source>
        <dbReference type="Pfam" id="PF13166"/>
    </source>
</evidence>
<dbReference type="Pfam" id="PF13166">
    <property type="entry name" value="AAA_13"/>
    <property type="match status" value="1"/>
</dbReference>
<evidence type="ECO:0000313" key="2">
    <source>
        <dbReference type="EMBL" id="CCK77975.1"/>
    </source>
</evidence>
<dbReference type="HOGENOM" id="CLU_020729_1_0_6"/>
<dbReference type="InterPro" id="IPR027417">
    <property type="entry name" value="P-loop_NTPase"/>
</dbReference>
<dbReference type="Proteomes" id="UP000032749">
    <property type="component" value="Chromosome"/>
</dbReference>
<evidence type="ECO:0000313" key="3">
    <source>
        <dbReference type="Proteomes" id="UP000032749"/>
    </source>
</evidence>